<dbReference type="EMBL" id="CADCVD010000030">
    <property type="protein sequence ID" value="CAA9433884.1"/>
    <property type="molecule type" value="Genomic_DNA"/>
</dbReference>
<dbReference type="InterPro" id="IPR019546">
    <property type="entry name" value="TAT_signal_bac_arc"/>
</dbReference>
<dbReference type="PROSITE" id="PS51318">
    <property type="entry name" value="TAT"/>
    <property type="match status" value="1"/>
</dbReference>
<sequence length="70" mass="7159">MSGEGPAGSSVIMDRRKFLKLSGAGLACAASLINVSAIDSLAQSSSSLEAEFKEAAGKYRVPVELLLAMG</sequence>
<reference evidence="1" key="1">
    <citation type="submission" date="2020-02" db="EMBL/GenBank/DDBJ databases">
        <authorList>
            <person name="Meier V. D."/>
        </authorList>
    </citation>
    <scope>NUCLEOTIDE SEQUENCE</scope>
    <source>
        <strain evidence="1">AVDCRST_MAG37</strain>
    </source>
</reference>
<dbReference type="InterPro" id="IPR006311">
    <property type="entry name" value="TAT_signal"/>
</dbReference>
<dbReference type="NCBIfam" id="TIGR01409">
    <property type="entry name" value="TAT_signal_seq"/>
    <property type="match status" value="1"/>
</dbReference>
<evidence type="ECO:0008006" key="2">
    <source>
        <dbReference type="Google" id="ProtNLM"/>
    </source>
</evidence>
<dbReference type="AlphaFoldDB" id="A0A6J4QCF6"/>
<gene>
    <name evidence="1" type="ORF">AVDCRST_MAG37-803</name>
</gene>
<organism evidence="1">
    <name type="scientific">uncultured Rubrobacteraceae bacterium</name>
    <dbReference type="NCBI Taxonomy" id="349277"/>
    <lineage>
        <taxon>Bacteria</taxon>
        <taxon>Bacillati</taxon>
        <taxon>Actinomycetota</taxon>
        <taxon>Rubrobacteria</taxon>
        <taxon>Rubrobacterales</taxon>
        <taxon>Rubrobacteraceae</taxon>
        <taxon>environmental samples</taxon>
    </lineage>
</organism>
<proteinExistence type="predicted"/>
<accession>A0A6J4QCF6</accession>
<protein>
    <recommendedName>
        <fullName evidence="2">Twin-arginine translocation signal domain-containing protein</fullName>
    </recommendedName>
</protein>
<evidence type="ECO:0000313" key="1">
    <source>
        <dbReference type="EMBL" id="CAA9433884.1"/>
    </source>
</evidence>
<name>A0A6J4QCF6_9ACTN</name>